<dbReference type="NCBIfam" id="TIGR00536">
    <property type="entry name" value="hemK_fam"/>
    <property type="match status" value="1"/>
</dbReference>
<dbReference type="NCBIfam" id="TIGR03533">
    <property type="entry name" value="L3_gln_methyl"/>
    <property type="match status" value="1"/>
</dbReference>
<dbReference type="InterPro" id="IPR007848">
    <property type="entry name" value="Small_mtfrase_dom"/>
</dbReference>
<dbReference type="InterPro" id="IPR029063">
    <property type="entry name" value="SAM-dependent_MTases_sf"/>
</dbReference>
<feature type="domain" description="Methyltransferase small" evidence="4">
    <location>
        <begin position="138"/>
        <end position="221"/>
    </location>
</feature>
<proteinExistence type="inferred from homology"/>
<dbReference type="EC" id="2.1.1.298" evidence="5"/>
<evidence type="ECO:0000259" key="4">
    <source>
        <dbReference type="Pfam" id="PF05175"/>
    </source>
</evidence>
<dbReference type="GO" id="GO:0036009">
    <property type="term" value="F:protein-glutamine N-methyltransferase activity"/>
    <property type="evidence" value="ECO:0007669"/>
    <property type="project" value="InterPro"/>
</dbReference>
<evidence type="ECO:0000313" key="5">
    <source>
        <dbReference type="EMBL" id="VAW99414.1"/>
    </source>
</evidence>
<dbReference type="AlphaFoldDB" id="A0A3B1AZD8"/>
<reference evidence="5" key="1">
    <citation type="submission" date="2018-06" db="EMBL/GenBank/DDBJ databases">
        <authorList>
            <person name="Zhirakovskaya E."/>
        </authorList>
    </citation>
    <scope>NUCLEOTIDE SEQUENCE</scope>
</reference>
<dbReference type="GO" id="GO:0005840">
    <property type="term" value="C:ribosome"/>
    <property type="evidence" value="ECO:0007669"/>
    <property type="project" value="UniProtKB-KW"/>
</dbReference>
<keyword evidence="5" id="KW-0689">Ribosomal protein</keyword>
<dbReference type="SUPFAM" id="SSF53335">
    <property type="entry name" value="S-adenosyl-L-methionine-dependent methyltransferases"/>
    <property type="match status" value="1"/>
</dbReference>
<accession>A0A3B1AZD8</accession>
<dbReference type="InterPro" id="IPR002052">
    <property type="entry name" value="DNA_methylase_N6_adenine_CS"/>
</dbReference>
<dbReference type="GO" id="GO:0005829">
    <property type="term" value="C:cytosol"/>
    <property type="evidence" value="ECO:0007669"/>
    <property type="project" value="TreeGrafter"/>
</dbReference>
<keyword evidence="2 5" id="KW-0808">Transferase</keyword>
<dbReference type="GO" id="GO:0003676">
    <property type="term" value="F:nucleic acid binding"/>
    <property type="evidence" value="ECO:0007669"/>
    <property type="project" value="InterPro"/>
</dbReference>
<dbReference type="PANTHER" id="PTHR47806">
    <property type="entry name" value="50S RIBOSOMAL PROTEIN L3 GLUTAMINE METHYLTRANSFERASE"/>
    <property type="match status" value="1"/>
</dbReference>
<dbReference type="InterPro" id="IPR004556">
    <property type="entry name" value="HemK-like"/>
</dbReference>
<name>A0A3B1AZD8_9ZZZZ</name>
<evidence type="ECO:0000256" key="3">
    <source>
        <dbReference type="ARBA" id="ARBA00022691"/>
    </source>
</evidence>
<keyword evidence="1 5" id="KW-0489">Methyltransferase</keyword>
<organism evidence="5">
    <name type="scientific">hydrothermal vent metagenome</name>
    <dbReference type="NCBI Taxonomy" id="652676"/>
    <lineage>
        <taxon>unclassified sequences</taxon>
        <taxon>metagenomes</taxon>
        <taxon>ecological metagenomes</taxon>
    </lineage>
</organism>
<keyword evidence="3" id="KW-0949">S-adenosyl-L-methionine</keyword>
<dbReference type="Pfam" id="PF05175">
    <property type="entry name" value="MTS"/>
    <property type="match status" value="1"/>
</dbReference>
<dbReference type="PIRSF" id="PIRSF037167">
    <property type="entry name" value="Mtase_YfcB_prd"/>
    <property type="match status" value="1"/>
</dbReference>
<dbReference type="FunFam" id="3.40.50.150:FF:000042">
    <property type="entry name" value="50S ribosomal protein L3 glutamine methyltransferase"/>
    <property type="match status" value="1"/>
</dbReference>
<dbReference type="PROSITE" id="PS00092">
    <property type="entry name" value="N6_MTASE"/>
    <property type="match status" value="1"/>
</dbReference>
<protein>
    <submittedName>
        <fullName evidence="5">Ribosomal protein L3 N(5)-glutamine methyltransferase</fullName>
        <ecNumber evidence="5">2.1.1.298</ecNumber>
    </submittedName>
</protein>
<sequence length="308" mass="34661">MANRDSIDVSQTDILDELVTLGDFVRWGSSRFREADLYFGHGTDNALDEAFYLVTHTLHLPHEIPPYMLQTHLTRDERVNVLALLQRRVDTRLPAPYLTHEAWFAGLPFYVDERVLIPRSPIAELIEACFEPWVDAEKVTRILDLCTGGGCIAIASAQMFPLAQVDATDLSADALVVAEKNRQNHHVDDQLTLYQGDLFSGLEGRRYDIIVSNPPYVDTEDMAVLPEEFRHEPELALASGQDGLDIVRRILQQAVSFLNPKGVLIVEVGNSAAALIEAYPRVPFTWLDFEHGGTHVFLLTTEQLKRMP</sequence>
<evidence type="ECO:0000256" key="2">
    <source>
        <dbReference type="ARBA" id="ARBA00022679"/>
    </source>
</evidence>
<dbReference type="PANTHER" id="PTHR47806:SF1">
    <property type="entry name" value="RIBOSOMAL PROTEIN UL3 GLUTAMINE METHYLTRANSFERASE"/>
    <property type="match status" value="1"/>
</dbReference>
<dbReference type="CDD" id="cd02440">
    <property type="entry name" value="AdoMet_MTases"/>
    <property type="match status" value="1"/>
</dbReference>
<dbReference type="InterPro" id="IPR019874">
    <property type="entry name" value="RF_methyltr_PrmC"/>
</dbReference>
<dbReference type="EMBL" id="UOFV01000174">
    <property type="protein sequence ID" value="VAW99414.1"/>
    <property type="molecule type" value="Genomic_DNA"/>
</dbReference>
<dbReference type="GO" id="GO:0032259">
    <property type="term" value="P:methylation"/>
    <property type="evidence" value="ECO:0007669"/>
    <property type="project" value="UniProtKB-KW"/>
</dbReference>
<dbReference type="Gene3D" id="3.40.50.150">
    <property type="entry name" value="Vaccinia Virus protein VP39"/>
    <property type="match status" value="1"/>
</dbReference>
<keyword evidence="5" id="KW-0687">Ribonucleoprotein</keyword>
<dbReference type="InterPro" id="IPR017127">
    <property type="entry name" value="Ribosome_uL3_MTase"/>
</dbReference>
<gene>
    <name evidence="5" type="ORF">MNBD_GAMMA19-541</name>
</gene>
<evidence type="ECO:0000256" key="1">
    <source>
        <dbReference type="ARBA" id="ARBA00022603"/>
    </source>
</evidence>
<dbReference type="NCBIfam" id="TIGR03534">
    <property type="entry name" value="RF_mod_PrmC"/>
    <property type="match status" value="1"/>
</dbReference>
<dbReference type="HAMAP" id="MF_02125">
    <property type="entry name" value="L3_methyltr_PrmB"/>
    <property type="match status" value="1"/>
</dbReference>
<dbReference type="Gene3D" id="1.10.8.10">
    <property type="entry name" value="DNA helicase RuvA subunit, C-terminal domain"/>
    <property type="match status" value="1"/>
</dbReference>